<dbReference type="GO" id="GO:0008233">
    <property type="term" value="F:peptidase activity"/>
    <property type="evidence" value="ECO:0007669"/>
    <property type="project" value="UniProtKB-KW"/>
</dbReference>
<proteinExistence type="predicted"/>
<sequence>MTYTFIISDESVNADGFVIQTKGIRTERFKKNPVMLYMHAREKGVIGRWDNIRTEGSQLIADAVFDENNPLGKEVKERVDGGFLRSASIGLSVLNYERIDGVDTVTDCELTEVSIVDIPSNRNAVKLFDKRGLIVLSLKESADGDKDLRTQLIEVLKLPATATDGEIIETVTALSGNAGPAEPDTEKALRLGYVESSQLMLLKHMARTDKSAFRKFMQDKEQAAAVDIDKELKQAVNLGKFGMPDRVYSSISANSWVSRL</sequence>
<organism evidence="6 7">
    <name type="scientific">Alistipes shahii</name>
    <dbReference type="NCBI Taxonomy" id="328814"/>
    <lineage>
        <taxon>Bacteria</taxon>
        <taxon>Pseudomonadati</taxon>
        <taxon>Bacteroidota</taxon>
        <taxon>Bacteroidia</taxon>
        <taxon>Bacteroidales</taxon>
        <taxon>Rikenellaceae</taxon>
        <taxon>Alistipes</taxon>
    </lineage>
</organism>
<reference evidence="7 8" key="1">
    <citation type="journal article" date="2019" name="Nat. Med.">
        <title>A library of human gut bacterial isolates paired with longitudinal multiomics data enables mechanistic microbiome research.</title>
        <authorList>
            <person name="Poyet M."/>
            <person name="Groussin M."/>
            <person name="Gibbons S.M."/>
            <person name="Avila-Pacheco J."/>
            <person name="Jiang X."/>
            <person name="Kearney S.M."/>
            <person name="Perrotta A.R."/>
            <person name="Berdy B."/>
            <person name="Zhao S."/>
            <person name="Lieberman T.D."/>
            <person name="Swanson P.K."/>
            <person name="Smith M."/>
            <person name="Roesemann S."/>
            <person name="Alexander J.E."/>
            <person name="Rich S.A."/>
            <person name="Livny J."/>
            <person name="Vlamakis H."/>
            <person name="Clish C."/>
            <person name="Bullock K."/>
            <person name="Deik A."/>
            <person name="Scott J."/>
            <person name="Pierce K.A."/>
            <person name="Xavier R.J."/>
            <person name="Alm E.J."/>
        </authorList>
    </citation>
    <scope>NUCLEOTIDE SEQUENCE [LARGE SCALE GENOMIC DNA]</scope>
    <source>
        <strain evidence="6 7">BIOML-A1</strain>
        <strain evidence="5 8">BIOML-A2</strain>
    </source>
</reference>
<dbReference type="InterPro" id="IPR054613">
    <property type="entry name" value="Peptidase_S78_dom"/>
</dbReference>
<dbReference type="AlphaFoldDB" id="A0A5B3GT90"/>
<protein>
    <recommendedName>
        <fullName evidence="4">Prohead serine protease domain-containing protein</fullName>
    </recommendedName>
</protein>
<dbReference type="EMBL" id="VVXK01000001">
    <property type="protein sequence ID" value="KAA2372031.1"/>
    <property type="molecule type" value="Genomic_DNA"/>
</dbReference>
<dbReference type="Proteomes" id="UP000323567">
    <property type="component" value="Unassembled WGS sequence"/>
</dbReference>
<evidence type="ECO:0000256" key="2">
    <source>
        <dbReference type="ARBA" id="ARBA00022670"/>
    </source>
</evidence>
<evidence type="ECO:0000313" key="5">
    <source>
        <dbReference type="EMBL" id="KAA2372031.1"/>
    </source>
</evidence>
<comment type="caution">
    <text evidence="6">The sequence shown here is derived from an EMBL/GenBank/DDBJ whole genome shotgun (WGS) entry which is preliminary data.</text>
</comment>
<dbReference type="Proteomes" id="UP000322658">
    <property type="component" value="Unassembled WGS sequence"/>
</dbReference>
<keyword evidence="1" id="KW-1188">Viral release from host cell</keyword>
<evidence type="ECO:0000259" key="4">
    <source>
        <dbReference type="Pfam" id="PF04586"/>
    </source>
</evidence>
<evidence type="ECO:0000313" key="6">
    <source>
        <dbReference type="EMBL" id="KAA2376813.1"/>
    </source>
</evidence>
<evidence type="ECO:0000256" key="3">
    <source>
        <dbReference type="ARBA" id="ARBA00022801"/>
    </source>
</evidence>
<gene>
    <name evidence="6" type="ORF">F2Y07_04875</name>
    <name evidence="5" type="ORF">F2Y13_00755</name>
</gene>
<evidence type="ECO:0000256" key="1">
    <source>
        <dbReference type="ARBA" id="ARBA00022612"/>
    </source>
</evidence>
<evidence type="ECO:0000313" key="7">
    <source>
        <dbReference type="Proteomes" id="UP000322658"/>
    </source>
</evidence>
<accession>A0A5B3GT90</accession>
<evidence type="ECO:0000313" key="8">
    <source>
        <dbReference type="Proteomes" id="UP000323567"/>
    </source>
</evidence>
<dbReference type="GO" id="GO:0006508">
    <property type="term" value="P:proteolysis"/>
    <property type="evidence" value="ECO:0007669"/>
    <property type="project" value="UniProtKB-KW"/>
</dbReference>
<dbReference type="RefSeq" id="WP_022062664.1">
    <property type="nucleotide sequence ID" value="NZ_CATXTW010000002.1"/>
</dbReference>
<dbReference type="EMBL" id="VVXJ01000007">
    <property type="protein sequence ID" value="KAA2376813.1"/>
    <property type="molecule type" value="Genomic_DNA"/>
</dbReference>
<keyword evidence="3" id="KW-0378">Hydrolase</keyword>
<dbReference type="Pfam" id="PF04586">
    <property type="entry name" value="Peptidase_S78"/>
    <property type="match status" value="1"/>
</dbReference>
<keyword evidence="2" id="KW-0645">Protease</keyword>
<feature type="domain" description="Prohead serine protease" evidence="4">
    <location>
        <begin position="31"/>
        <end position="125"/>
    </location>
</feature>
<name>A0A5B3GT90_9BACT</name>